<accession>A0A7D9E8X3</accession>
<feature type="non-terminal residue" evidence="1">
    <location>
        <position position="80"/>
    </location>
</feature>
<proteinExistence type="predicted"/>
<gene>
    <name evidence="1" type="ORF">PACLA_8A071557</name>
</gene>
<dbReference type="EMBL" id="CACRXK020004446">
    <property type="protein sequence ID" value="CAB4002781.1"/>
    <property type="molecule type" value="Genomic_DNA"/>
</dbReference>
<reference evidence="1" key="1">
    <citation type="submission" date="2020-04" db="EMBL/GenBank/DDBJ databases">
        <authorList>
            <person name="Alioto T."/>
            <person name="Alioto T."/>
            <person name="Gomez Garrido J."/>
        </authorList>
    </citation>
    <scope>NUCLEOTIDE SEQUENCE</scope>
    <source>
        <strain evidence="1">A484AB</strain>
    </source>
</reference>
<keyword evidence="2" id="KW-1185">Reference proteome</keyword>
<protein>
    <submittedName>
        <fullName evidence="1">Uncharacterized protein</fullName>
    </submittedName>
</protein>
<sequence length="80" mass="8730">MTAQCKEQFQNNLLILVSGNGLPIEDNDATKGLAFWKANSRKVFAVPVSIKKDRSVVNLVDDDSLDSDDYENAAAVDVNS</sequence>
<dbReference type="Proteomes" id="UP001152795">
    <property type="component" value="Unassembled WGS sequence"/>
</dbReference>
<organism evidence="1 2">
    <name type="scientific">Paramuricea clavata</name>
    <name type="common">Red gorgonian</name>
    <name type="synonym">Violescent sea-whip</name>
    <dbReference type="NCBI Taxonomy" id="317549"/>
    <lineage>
        <taxon>Eukaryota</taxon>
        <taxon>Metazoa</taxon>
        <taxon>Cnidaria</taxon>
        <taxon>Anthozoa</taxon>
        <taxon>Octocorallia</taxon>
        <taxon>Malacalcyonacea</taxon>
        <taxon>Plexauridae</taxon>
        <taxon>Paramuricea</taxon>
    </lineage>
</organism>
<dbReference type="OrthoDB" id="8929563at2759"/>
<comment type="caution">
    <text evidence="1">The sequence shown here is derived from an EMBL/GenBank/DDBJ whole genome shotgun (WGS) entry which is preliminary data.</text>
</comment>
<name>A0A7D9E8X3_PARCT</name>
<evidence type="ECO:0000313" key="1">
    <source>
        <dbReference type="EMBL" id="CAB4002781.1"/>
    </source>
</evidence>
<dbReference type="AlphaFoldDB" id="A0A7D9E8X3"/>
<evidence type="ECO:0000313" key="2">
    <source>
        <dbReference type="Proteomes" id="UP001152795"/>
    </source>
</evidence>